<feature type="compositionally biased region" description="Acidic residues" evidence="1">
    <location>
        <begin position="411"/>
        <end position="422"/>
    </location>
</feature>
<dbReference type="InParanoid" id="A0A369JBF1"/>
<organism evidence="2 3">
    <name type="scientific">Hypsizygus marmoreus</name>
    <name type="common">White beech mushroom</name>
    <name type="synonym">Agaricus marmoreus</name>
    <dbReference type="NCBI Taxonomy" id="39966"/>
    <lineage>
        <taxon>Eukaryota</taxon>
        <taxon>Fungi</taxon>
        <taxon>Dikarya</taxon>
        <taxon>Basidiomycota</taxon>
        <taxon>Agaricomycotina</taxon>
        <taxon>Agaricomycetes</taxon>
        <taxon>Agaricomycetidae</taxon>
        <taxon>Agaricales</taxon>
        <taxon>Tricholomatineae</taxon>
        <taxon>Lyophyllaceae</taxon>
        <taxon>Hypsizygus</taxon>
    </lineage>
</organism>
<dbReference type="AlphaFoldDB" id="A0A369JBF1"/>
<comment type="caution">
    <text evidence="2">The sequence shown here is derived from an EMBL/GenBank/DDBJ whole genome shotgun (WGS) entry which is preliminary data.</text>
</comment>
<accession>A0A369JBF1</accession>
<feature type="region of interest" description="Disordered" evidence="1">
    <location>
        <begin position="619"/>
        <end position="665"/>
    </location>
</feature>
<feature type="region of interest" description="Disordered" evidence="1">
    <location>
        <begin position="249"/>
        <end position="279"/>
    </location>
</feature>
<evidence type="ECO:0000313" key="2">
    <source>
        <dbReference type="EMBL" id="RDB19198.1"/>
    </source>
</evidence>
<name>A0A369JBF1_HYPMA</name>
<dbReference type="Proteomes" id="UP000076154">
    <property type="component" value="Unassembled WGS sequence"/>
</dbReference>
<proteinExistence type="predicted"/>
<protein>
    <submittedName>
        <fullName evidence="2">Uncharacterized protein</fullName>
    </submittedName>
</protein>
<dbReference type="OrthoDB" id="3256408at2759"/>
<feature type="non-terminal residue" evidence="2">
    <location>
        <position position="1"/>
    </location>
</feature>
<feature type="region of interest" description="Disordered" evidence="1">
    <location>
        <begin position="366"/>
        <end position="431"/>
    </location>
</feature>
<keyword evidence="3" id="KW-1185">Reference proteome</keyword>
<dbReference type="STRING" id="39966.A0A369JBF1"/>
<gene>
    <name evidence="2" type="ORF">Hypma_013523</name>
</gene>
<dbReference type="EMBL" id="LUEZ02000080">
    <property type="protein sequence ID" value="RDB19198.1"/>
    <property type="molecule type" value="Genomic_DNA"/>
</dbReference>
<evidence type="ECO:0000256" key="1">
    <source>
        <dbReference type="SAM" id="MobiDB-lite"/>
    </source>
</evidence>
<evidence type="ECO:0000313" key="3">
    <source>
        <dbReference type="Proteomes" id="UP000076154"/>
    </source>
</evidence>
<feature type="region of interest" description="Disordered" evidence="1">
    <location>
        <begin position="543"/>
        <end position="572"/>
    </location>
</feature>
<sequence length="665" mass="73812">RRRAGPHEVMEGDQQWSWYGASAPHWTEHRCLSTTITMPHTDNMALSSDVMDYIFDSPHFASRFPCSGDPSSSMPQSDLPGFHCNIGHRAYFTDTYHDLGMVKGAELQPLHFLPSPPPTNSDPKRSVPLPSLDFTTVRGPSCLPGQHFGGILDSPVVTKHVALGCQAPMSPPPTIPTATLALPPMDNDLPVIPEHEDYDSSLLAHSLPSRFPDHDGAMHHLLSPLSPEWVTNRISSEMPSSATFDNSVLLHETPTDSPGPLQYPASPDHDSPHSRPHLSLLDIPDLQYSQHPWDQSPSSAMDVDLEDELEALSTPISPPSSPFSKKVTLEPFMYEEDFHCPFISYPPSPSIPKFLPFLPELDDIPKSPSSPSLRPFSSLPQMDLDEYDDDTPMLSPPSSPGRSLLSLPGADPDDELVTDLDDLMCPPDRPDIPVSPYSTSLLLLDDPNDVPPPRSPSPENFYLDPALVEACADPEVQRLNELRRKSLNAERAARVLENQMLEQGAVHQRWEARRMRKKEKERSREIGAMLRLKLGVAEKVVDHDGEDMTTGEGEGGELAKEKERPAKKKNGINSMEQLVAKMMLRRNDTYRSLANRKTPLTSRYYASSPLAGCPALPVAMEDDGEDEWGDTDAEPSRCGVEREGAQEEIWSPPSWRKTPQGHRHL</sequence>
<feature type="compositionally biased region" description="Acidic residues" evidence="1">
    <location>
        <begin position="620"/>
        <end position="633"/>
    </location>
</feature>
<feature type="compositionally biased region" description="Low complexity" evidence="1">
    <location>
        <begin position="366"/>
        <end position="380"/>
    </location>
</feature>
<reference evidence="2" key="1">
    <citation type="submission" date="2018-04" db="EMBL/GenBank/DDBJ databases">
        <title>Whole genome sequencing of Hypsizygus marmoreus.</title>
        <authorList>
            <person name="Choi I.-G."/>
            <person name="Min B."/>
            <person name="Kim J.-G."/>
            <person name="Kim S."/>
            <person name="Oh Y.-L."/>
            <person name="Kong W.-S."/>
            <person name="Park H."/>
            <person name="Jeong J."/>
            <person name="Song E.-S."/>
        </authorList>
    </citation>
    <scope>NUCLEOTIDE SEQUENCE [LARGE SCALE GENOMIC DNA]</scope>
    <source>
        <strain evidence="2">51987-8</strain>
    </source>
</reference>